<gene>
    <name evidence="2" type="ORF">JOC73_002770</name>
</gene>
<dbReference type="Pfam" id="PF08388">
    <property type="entry name" value="GIIM"/>
    <property type="match status" value="1"/>
</dbReference>
<dbReference type="Proteomes" id="UP001314796">
    <property type="component" value="Unassembled WGS sequence"/>
</dbReference>
<dbReference type="RefSeq" id="WP_204404160.1">
    <property type="nucleotide sequence ID" value="NZ_JAFBEE010000027.1"/>
</dbReference>
<proteinExistence type="predicted"/>
<evidence type="ECO:0000313" key="3">
    <source>
        <dbReference type="Proteomes" id="UP001314796"/>
    </source>
</evidence>
<evidence type="ECO:0000313" key="2">
    <source>
        <dbReference type="EMBL" id="MBM7616188.1"/>
    </source>
</evidence>
<organism evidence="2 3">
    <name type="scientific">Alkaliphilus hydrothermalis</name>
    <dbReference type="NCBI Taxonomy" id="1482730"/>
    <lineage>
        <taxon>Bacteria</taxon>
        <taxon>Bacillati</taxon>
        <taxon>Bacillota</taxon>
        <taxon>Clostridia</taxon>
        <taxon>Peptostreptococcales</taxon>
        <taxon>Natronincolaceae</taxon>
        <taxon>Alkaliphilus</taxon>
    </lineage>
</organism>
<protein>
    <recommendedName>
        <fullName evidence="1">Group II intron maturase-specific domain-containing protein</fullName>
    </recommendedName>
</protein>
<evidence type="ECO:0000259" key="1">
    <source>
        <dbReference type="Pfam" id="PF08388"/>
    </source>
</evidence>
<dbReference type="EMBL" id="JAFBEE010000027">
    <property type="protein sequence ID" value="MBM7616188.1"/>
    <property type="molecule type" value="Genomic_DNA"/>
</dbReference>
<sequence length="163" mass="19530">MKEIKLELHPTKTQIVYCSDKDRKDDYPVREFDFLGYTFKAMYIKCRDGLLRNNFIAYVSKKSTKGFRDKIKAMELHKRTGSTLTMISEMVNPIIRGWINYFGKYNPSAMKYSLDCIDRRLVKWAMCKFKHFRGHSVDSQVKTKNIFKLNQYYFLQFYVCFSE</sequence>
<reference evidence="2 3" key="1">
    <citation type="submission" date="2021-01" db="EMBL/GenBank/DDBJ databases">
        <title>Genomic Encyclopedia of Type Strains, Phase IV (KMG-IV): sequencing the most valuable type-strain genomes for metagenomic binning, comparative biology and taxonomic classification.</title>
        <authorList>
            <person name="Goeker M."/>
        </authorList>
    </citation>
    <scope>NUCLEOTIDE SEQUENCE [LARGE SCALE GENOMIC DNA]</scope>
    <source>
        <strain evidence="2 3">DSM 25890</strain>
    </source>
</reference>
<feature type="domain" description="Group II intron maturase-specific" evidence="1">
    <location>
        <begin position="65"/>
        <end position="132"/>
    </location>
</feature>
<name>A0ABS2NTA8_9FIRM</name>
<keyword evidence="3" id="KW-1185">Reference proteome</keyword>
<comment type="caution">
    <text evidence="2">The sequence shown here is derived from an EMBL/GenBank/DDBJ whole genome shotgun (WGS) entry which is preliminary data.</text>
</comment>
<dbReference type="InterPro" id="IPR013597">
    <property type="entry name" value="Mat_intron_G2"/>
</dbReference>
<accession>A0ABS2NTA8</accession>